<dbReference type="InterPro" id="IPR012337">
    <property type="entry name" value="RNaseH-like_sf"/>
</dbReference>
<evidence type="ECO:0000313" key="1">
    <source>
        <dbReference type="EMBL" id="KAG2193329.1"/>
    </source>
</evidence>
<evidence type="ECO:0000313" key="2">
    <source>
        <dbReference type="Proteomes" id="UP000603453"/>
    </source>
</evidence>
<dbReference type="GO" id="GO:0003676">
    <property type="term" value="F:nucleic acid binding"/>
    <property type="evidence" value="ECO:0007669"/>
    <property type="project" value="InterPro"/>
</dbReference>
<keyword evidence="2" id="KW-1185">Reference proteome</keyword>
<protein>
    <submittedName>
        <fullName evidence="1">Uncharacterized protein</fullName>
    </submittedName>
</protein>
<dbReference type="EMBL" id="JAEPRD010000239">
    <property type="protein sequence ID" value="KAG2193329.1"/>
    <property type="molecule type" value="Genomic_DNA"/>
</dbReference>
<accession>A0A8H7UWL1</accession>
<sequence length="497" mass="55996">MLEQKLLPEFSAFSNKELYNGFVPSPGYLSYVYSSIIEQIRPQLDWHMTSLDGDILKGDHSLKVTSHMRKLNGETTFTALYTCLNKYEEVRMQVLTPSKALSRLALPFNAMVQSYNLNGYRLPALFYTDNLNPKGLIELGSVFLKASLPKPNNIRCGNWNAPELTQEQVLYAALDAYVGTAIFNSLIDCPPVNRNVSPLTSKNTLVVLYTNSCKVFPCAFGYLKDLDEETNELNPVTKDYFLKKNRSSLDNNQQALVKIVEVKIPGTIISNYEKNQIEPVCLQDFGSTPFHIFFDWNILKTASEIQILASSADPMQNNSNDLLIMPTLISKTTDQSSENSFIPSRVSKDAFHLMDMLPLSQKHGMYRDFYQRFRDALFVYDPTGQRKIPPPNQLLPAVKLLFNHYGPLPCAKTGFPLFDQECKKIAKNILKSIELGHVSDIENGPPLYRELGKDKNGFMTYGCSRGTSSVEGYHQAIIRKFSSINAGPRLTDSVLAD</sequence>
<dbReference type="OrthoDB" id="2278185at2759"/>
<dbReference type="Gene3D" id="3.30.420.10">
    <property type="entry name" value="Ribonuclease H-like superfamily/Ribonuclease H"/>
    <property type="match status" value="1"/>
</dbReference>
<comment type="caution">
    <text evidence="1">The sequence shown here is derived from an EMBL/GenBank/DDBJ whole genome shotgun (WGS) entry which is preliminary data.</text>
</comment>
<gene>
    <name evidence="1" type="ORF">INT47_012476</name>
</gene>
<dbReference type="InterPro" id="IPR036397">
    <property type="entry name" value="RNaseH_sf"/>
</dbReference>
<organism evidence="1 2">
    <name type="scientific">Mucor saturninus</name>
    <dbReference type="NCBI Taxonomy" id="64648"/>
    <lineage>
        <taxon>Eukaryota</taxon>
        <taxon>Fungi</taxon>
        <taxon>Fungi incertae sedis</taxon>
        <taxon>Mucoromycota</taxon>
        <taxon>Mucoromycotina</taxon>
        <taxon>Mucoromycetes</taxon>
        <taxon>Mucorales</taxon>
        <taxon>Mucorineae</taxon>
        <taxon>Mucoraceae</taxon>
        <taxon>Mucor</taxon>
    </lineage>
</organism>
<dbReference type="SUPFAM" id="SSF53098">
    <property type="entry name" value="Ribonuclease H-like"/>
    <property type="match status" value="1"/>
</dbReference>
<dbReference type="Proteomes" id="UP000603453">
    <property type="component" value="Unassembled WGS sequence"/>
</dbReference>
<reference evidence="1" key="1">
    <citation type="submission" date="2020-12" db="EMBL/GenBank/DDBJ databases">
        <title>Metabolic potential, ecology and presence of endohyphal bacteria is reflected in genomic diversity of Mucoromycotina.</title>
        <authorList>
            <person name="Muszewska A."/>
            <person name="Okrasinska A."/>
            <person name="Steczkiewicz K."/>
            <person name="Drgas O."/>
            <person name="Orlowska M."/>
            <person name="Perlinska-Lenart U."/>
            <person name="Aleksandrzak-Piekarczyk T."/>
            <person name="Szatraj K."/>
            <person name="Zielenkiewicz U."/>
            <person name="Pilsyk S."/>
            <person name="Malc E."/>
            <person name="Mieczkowski P."/>
            <person name="Kruszewska J.S."/>
            <person name="Biernat P."/>
            <person name="Pawlowska J."/>
        </authorList>
    </citation>
    <scope>NUCLEOTIDE SEQUENCE</scope>
    <source>
        <strain evidence="1">WA0000017839</strain>
    </source>
</reference>
<proteinExistence type="predicted"/>
<dbReference type="AlphaFoldDB" id="A0A8H7UWL1"/>
<name>A0A8H7UWL1_9FUNG</name>